<evidence type="ECO:0000256" key="8">
    <source>
        <dbReference type="RuleBase" id="RU361270"/>
    </source>
</evidence>
<dbReference type="PROSITE" id="PS00769">
    <property type="entry name" value="TRANSTHYRETIN_2"/>
    <property type="match status" value="1"/>
</dbReference>
<comment type="similarity">
    <text evidence="3 8">Belongs to the transthyretin family. 5-hydroxyisourate hydrolase subfamily.</text>
</comment>
<accession>A0A0C3KYU0</accession>
<sequence>MAPTRSPITCHVLDAALGRPAANVAVRLEQLQEGGSAFSVLANGVTDSDGRCSNLLDSSLRLSTGVYKMIFETGPYFAASNTQTFYPFVEITFNLSDPSQHYHIPLLLSPWSYTTYRGS</sequence>
<evidence type="ECO:0000313" key="10">
    <source>
        <dbReference type="EMBL" id="KIO26543.1"/>
    </source>
</evidence>
<dbReference type="InterPro" id="IPR000895">
    <property type="entry name" value="Transthyretin/HIU_hydrolase"/>
</dbReference>
<dbReference type="PROSITE" id="PS00768">
    <property type="entry name" value="TRANSTHYRETIN_1"/>
    <property type="match status" value="1"/>
</dbReference>
<dbReference type="InterPro" id="IPR023419">
    <property type="entry name" value="Transthyretin_CS"/>
</dbReference>
<comment type="catalytic activity">
    <reaction evidence="1 8">
        <text>5-hydroxyisourate + H2O = 5-hydroxy-2-oxo-4-ureido-2,5-dihydro-1H-imidazole-5-carboxylate + H(+)</text>
        <dbReference type="Rhea" id="RHEA:23736"/>
        <dbReference type="ChEBI" id="CHEBI:15377"/>
        <dbReference type="ChEBI" id="CHEBI:15378"/>
        <dbReference type="ChEBI" id="CHEBI:18072"/>
        <dbReference type="ChEBI" id="CHEBI:58639"/>
        <dbReference type="EC" id="3.5.2.17"/>
    </reaction>
</comment>
<dbReference type="GO" id="GO:0033971">
    <property type="term" value="F:hydroxyisourate hydrolase activity"/>
    <property type="evidence" value="ECO:0007669"/>
    <property type="project" value="UniProtKB-EC"/>
</dbReference>
<dbReference type="Pfam" id="PF00576">
    <property type="entry name" value="Transthyretin"/>
    <property type="match status" value="1"/>
</dbReference>
<protein>
    <recommendedName>
        <fullName evidence="8">5-hydroxyisourate hydrolase</fullName>
        <shortName evidence="8">HIU hydrolase</shortName>
        <shortName evidence="8">HIUHase</shortName>
        <ecNumber evidence="8">3.5.2.17</ecNumber>
    </recommendedName>
</protein>
<proteinExistence type="inferred from homology"/>
<keyword evidence="11" id="KW-1185">Reference proteome</keyword>
<dbReference type="PRINTS" id="PR00189">
    <property type="entry name" value="TRNSTHYRETIN"/>
</dbReference>
<dbReference type="PANTHER" id="PTHR10395:SF7">
    <property type="entry name" value="5-HYDROXYISOURATE HYDROLASE"/>
    <property type="match status" value="1"/>
</dbReference>
<evidence type="ECO:0000256" key="7">
    <source>
        <dbReference type="PIRSR" id="PIRSR600895-51"/>
    </source>
</evidence>
<dbReference type="InterPro" id="IPR014306">
    <property type="entry name" value="Hydroxyisourate_hydrolase"/>
</dbReference>
<comment type="function">
    <text evidence="2">Catalyzes the hydrolysis of 5-hydroxyisourate (HIU) to 2-oxo-4-hydroxy-4-carboxy-5-ureidoimidazoline (OHCU).</text>
</comment>
<organism evidence="10 11">
    <name type="scientific">Tulasnella calospora MUT 4182</name>
    <dbReference type="NCBI Taxonomy" id="1051891"/>
    <lineage>
        <taxon>Eukaryota</taxon>
        <taxon>Fungi</taxon>
        <taxon>Dikarya</taxon>
        <taxon>Basidiomycota</taxon>
        <taxon>Agaricomycotina</taxon>
        <taxon>Agaricomycetes</taxon>
        <taxon>Cantharellales</taxon>
        <taxon>Tulasnellaceae</taxon>
        <taxon>Tulasnella</taxon>
    </lineage>
</organism>
<keyword evidence="6 8" id="KW-0378">Hydrolase</keyword>
<dbReference type="STRING" id="1051891.A0A0C3KYU0"/>
<evidence type="ECO:0000256" key="6">
    <source>
        <dbReference type="ARBA" id="ARBA00022801"/>
    </source>
</evidence>
<dbReference type="FunFam" id="2.60.40.180:FF:000005">
    <property type="entry name" value="5-hydroxyisourate hydrolase"/>
    <property type="match status" value="1"/>
</dbReference>
<dbReference type="HOGENOM" id="CLU_115536_1_0_1"/>
<reference evidence="10 11" key="1">
    <citation type="submission" date="2014-04" db="EMBL/GenBank/DDBJ databases">
        <authorList>
            <consortium name="DOE Joint Genome Institute"/>
            <person name="Kuo A."/>
            <person name="Girlanda M."/>
            <person name="Perotto S."/>
            <person name="Kohler A."/>
            <person name="Nagy L.G."/>
            <person name="Floudas D."/>
            <person name="Copeland A."/>
            <person name="Barry K.W."/>
            <person name="Cichocki N."/>
            <person name="Veneault-Fourrey C."/>
            <person name="LaButti K."/>
            <person name="Lindquist E.A."/>
            <person name="Lipzen A."/>
            <person name="Lundell T."/>
            <person name="Morin E."/>
            <person name="Murat C."/>
            <person name="Sun H."/>
            <person name="Tunlid A."/>
            <person name="Henrissat B."/>
            <person name="Grigoriev I.V."/>
            <person name="Hibbett D.S."/>
            <person name="Martin F."/>
            <person name="Nordberg H.P."/>
            <person name="Cantor M.N."/>
            <person name="Hua S.X."/>
        </authorList>
    </citation>
    <scope>NUCLEOTIDE SEQUENCE [LARGE SCALE GENOMIC DNA]</scope>
    <source>
        <strain evidence="10 11">MUT 4182</strain>
    </source>
</reference>
<dbReference type="SUPFAM" id="SSF49472">
    <property type="entry name" value="Transthyretin (synonym: prealbumin)"/>
    <property type="match status" value="1"/>
</dbReference>
<evidence type="ECO:0000256" key="3">
    <source>
        <dbReference type="ARBA" id="ARBA00009850"/>
    </source>
</evidence>
<evidence type="ECO:0000256" key="5">
    <source>
        <dbReference type="ARBA" id="ARBA00022631"/>
    </source>
</evidence>
<evidence type="ECO:0000259" key="9">
    <source>
        <dbReference type="SMART" id="SM00095"/>
    </source>
</evidence>
<feature type="binding site" evidence="7">
    <location>
        <position position="11"/>
    </location>
    <ligand>
        <name>substrate</name>
    </ligand>
</feature>
<gene>
    <name evidence="10" type="ORF">M407DRAFT_243663</name>
</gene>
<feature type="binding site" evidence="7">
    <location>
        <position position="51"/>
    </location>
    <ligand>
        <name>substrate</name>
    </ligand>
</feature>
<dbReference type="InterPro" id="IPR036817">
    <property type="entry name" value="Transthyretin/HIU_hydrolase_sf"/>
</dbReference>
<evidence type="ECO:0000256" key="4">
    <source>
        <dbReference type="ARBA" id="ARBA00011881"/>
    </source>
</evidence>
<dbReference type="GO" id="GO:0006144">
    <property type="term" value="P:purine nucleobase metabolic process"/>
    <property type="evidence" value="ECO:0007669"/>
    <property type="project" value="UniProtKB-KW"/>
</dbReference>
<dbReference type="InterPro" id="IPR023416">
    <property type="entry name" value="Transthyretin/HIU_hydrolase_d"/>
</dbReference>
<comment type="subunit">
    <text evidence="4 8">Homotetramer.</text>
</comment>
<reference evidence="11" key="2">
    <citation type="submission" date="2015-01" db="EMBL/GenBank/DDBJ databases">
        <title>Evolutionary Origins and Diversification of the Mycorrhizal Mutualists.</title>
        <authorList>
            <consortium name="DOE Joint Genome Institute"/>
            <consortium name="Mycorrhizal Genomics Consortium"/>
            <person name="Kohler A."/>
            <person name="Kuo A."/>
            <person name="Nagy L.G."/>
            <person name="Floudas D."/>
            <person name="Copeland A."/>
            <person name="Barry K.W."/>
            <person name="Cichocki N."/>
            <person name="Veneault-Fourrey C."/>
            <person name="LaButti K."/>
            <person name="Lindquist E.A."/>
            <person name="Lipzen A."/>
            <person name="Lundell T."/>
            <person name="Morin E."/>
            <person name="Murat C."/>
            <person name="Riley R."/>
            <person name="Ohm R."/>
            <person name="Sun H."/>
            <person name="Tunlid A."/>
            <person name="Henrissat B."/>
            <person name="Grigoriev I.V."/>
            <person name="Hibbett D.S."/>
            <person name="Martin F."/>
        </authorList>
    </citation>
    <scope>NUCLEOTIDE SEQUENCE [LARGE SCALE GENOMIC DNA]</scope>
    <source>
        <strain evidence="11">MUT 4182</strain>
    </source>
</reference>
<dbReference type="CDD" id="cd05822">
    <property type="entry name" value="TLP_HIUase"/>
    <property type="match status" value="1"/>
</dbReference>
<feature type="binding site" evidence="7">
    <location>
        <position position="116"/>
    </location>
    <ligand>
        <name>substrate</name>
    </ligand>
</feature>
<dbReference type="PANTHER" id="PTHR10395">
    <property type="entry name" value="URICASE AND TRANSTHYRETIN-RELATED"/>
    <property type="match status" value="1"/>
</dbReference>
<name>A0A0C3KYU0_9AGAM</name>
<dbReference type="NCBIfam" id="TIGR02962">
    <property type="entry name" value="hdxy_isourate"/>
    <property type="match status" value="1"/>
</dbReference>
<dbReference type="SMART" id="SM00095">
    <property type="entry name" value="TR_THY"/>
    <property type="match status" value="1"/>
</dbReference>
<evidence type="ECO:0000313" key="11">
    <source>
        <dbReference type="Proteomes" id="UP000054248"/>
    </source>
</evidence>
<dbReference type="OrthoDB" id="10265230at2759"/>
<dbReference type="InterPro" id="IPR023418">
    <property type="entry name" value="Thyroxine_BS"/>
</dbReference>
<dbReference type="AlphaFoldDB" id="A0A0C3KYU0"/>
<evidence type="ECO:0000256" key="2">
    <source>
        <dbReference type="ARBA" id="ARBA00002704"/>
    </source>
</evidence>
<dbReference type="EC" id="3.5.2.17" evidence="8"/>
<dbReference type="EMBL" id="KN823022">
    <property type="protein sequence ID" value="KIO26543.1"/>
    <property type="molecule type" value="Genomic_DNA"/>
</dbReference>
<dbReference type="Proteomes" id="UP000054248">
    <property type="component" value="Unassembled WGS sequence"/>
</dbReference>
<evidence type="ECO:0000256" key="1">
    <source>
        <dbReference type="ARBA" id="ARBA00001043"/>
    </source>
</evidence>
<keyword evidence="5 8" id="KW-0659">Purine metabolism</keyword>
<feature type="domain" description="Transthyretin/hydroxyisourate hydrolase" evidence="9">
    <location>
        <begin position="3"/>
        <end position="118"/>
    </location>
</feature>
<dbReference type="Gene3D" id="2.60.40.180">
    <property type="entry name" value="Transthyretin/hydroxyisourate hydrolase domain"/>
    <property type="match status" value="1"/>
</dbReference>